<sequence length="278" mass="31893">MAFISKVHNFSGDFQTPGTTLPMWYDVVEETCSPTFFDNYGITLMPPEYDIITPPLSRSTSWIKSTSKNSFPERFGVSEMVVPTSPTAGFGGGNIIPVGTDCRSKVEVHDEYFCSSGSYGGSNSWSSSSSNYPTATTTNWEIESQKTSKEIEEPTLKVGRYSMEERKDKIMRYLKKRNQRNFNKTIKYECRKTLADKRIRVRGRFAKNNNDHHHQPNCDQDQVLPIINTANNNNPSEEDMQHLYTNNFLMKQDYDEEEEWLQQAMASLLYSPCMINTD</sequence>
<gene>
    <name evidence="1" type="ORF">L6452_00129</name>
</gene>
<comment type="caution">
    <text evidence="1">The sequence shown here is derived from an EMBL/GenBank/DDBJ whole genome shotgun (WGS) entry which is preliminary data.</text>
</comment>
<organism evidence="1 2">
    <name type="scientific">Arctium lappa</name>
    <name type="common">Greater burdock</name>
    <name type="synonym">Lappa major</name>
    <dbReference type="NCBI Taxonomy" id="4217"/>
    <lineage>
        <taxon>Eukaryota</taxon>
        <taxon>Viridiplantae</taxon>
        <taxon>Streptophyta</taxon>
        <taxon>Embryophyta</taxon>
        <taxon>Tracheophyta</taxon>
        <taxon>Spermatophyta</taxon>
        <taxon>Magnoliopsida</taxon>
        <taxon>eudicotyledons</taxon>
        <taxon>Gunneridae</taxon>
        <taxon>Pentapetalae</taxon>
        <taxon>asterids</taxon>
        <taxon>campanulids</taxon>
        <taxon>Asterales</taxon>
        <taxon>Asteraceae</taxon>
        <taxon>Carduoideae</taxon>
        <taxon>Cardueae</taxon>
        <taxon>Arctiinae</taxon>
        <taxon>Arctium</taxon>
    </lineage>
</organism>
<evidence type="ECO:0000313" key="2">
    <source>
        <dbReference type="Proteomes" id="UP001055879"/>
    </source>
</evidence>
<proteinExistence type="predicted"/>
<dbReference type="EMBL" id="CM042047">
    <property type="protein sequence ID" value="KAI3769033.1"/>
    <property type="molecule type" value="Genomic_DNA"/>
</dbReference>
<reference evidence="2" key="1">
    <citation type="journal article" date="2022" name="Mol. Ecol. Resour.">
        <title>The genomes of chicory, endive, great burdock and yacon provide insights into Asteraceae palaeo-polyploidization history and plant inulin production.</title>
        <authorList>
            <person name="Fan W."/>
            <person name="Wang S."/>
            <person name="Wang H."/>
            <person name="Wang A."/>
            <person name="Jiang F."/>
            <person name="Liu H."/>
            <person name="Zhao H."/>
            <person name="Xu D."/>
            <person name="Zhang Y."/>
        </authorList>
    </citation>
    <scope>NUCLEOTIDE SEQUENCE [LARGE SCALE GENOMIC DNA]</scope>
    <source>
        <strain evidence="2">cv. Niubang</strain>
    </source>
</reference>
<keyword evidence="2" id="KW-1185">Reference proteome</keyword>
<protein>
    <submittedName>
        <fullName evidence="1">Uncharacterized protein</fullName>
    </submittedName>
</protein>
<dbReference type="Proteomes" id="UP001055879">
    <property type="component" value="Linkage Group LG01"/>
</dbReference>
<evidence type="ECO:0000313" key="1">
    <source>
        <dbReference type="EMBL" id="KAI3769033.1"/>
    </source>
</evidence>
<accession>A0ACB9FDN9</accession>
<reference evidence="1 2" key="2">
    <citation type="journal article" date="2022" name="Mol. Ecol. Resour.">
        <title>The genomes of chicory, endive, great burdock and yacon provide insights into Asteraceae paleo-polyploidization history and plant inulin production.</title>
        <authorList>
            <person name="Fan W."/>
            <person name="Wang S."/>
            <person name="Wang H."/>
            <person name="Wang A."/>
            <person name="Jiang F."/>
            <person name="Liu H."/>
            <person name="Zhao H."/>
            <person name="Xu D."/>
            <person name="Zhang Y."/>
        </authorList>
    </citation>
    <scope>NUCLEOTIDE SEQUENCE [LARGE SCALE GENOMIC DNA]</scope>
    <source>
        <strain evidence="2">cv. Niubang</strain>
    </source>
</reference>
<name>A0ACB9FDN9_ARCLA</name>